<feature type="transmembrane region" description="Helical" evidence="6">
    <location>
        <begin position="190"/>
        <end position="209"/>
    </location>
</feature>
<organism evidence="7">
    <name type="scientific">marine metagenome</name>
    <dbReference type="NCBI Taxonomy" id="408172"/>
    <lineage>
        <taxon>unclassified sequences</taxon>
        <taxon>metagenomes</taxon>
        <taxon>ecological metagenomes</taxon>
    </lineage>
</organism>
<keyword evidence="3 6" id="KW-0812">Transmembrane</keyword>
<dbReference type="PROSITE" id="PS50283">
    <property type="entry name" value="NA_SOLUT_SYMP_3"/>
    <property type="match status" value="1"/>
</dbReference>
<feature type="transmembrane region" description="Helical" evidence="6">
    <location>
        <begin position="240"/>
        <end position="259"/>
    </location>
</feature>
<comment type="subcellular location">
    <subcellularLocation>
        <location evidence="1">Membrane</location>
        <topology evidence="1">Multi-pass membrane protein</topology>
    </subcellularLocation>
</comment>
<evidence type="ECO:0000256" key="1">
    <source>
        <dbReference type="ARBA" id="ARBA00004141"/>
    </source>
</evidence>
<dbReference type="PANTHER" id="PTHR11819">
    <property type="entry name" value="SOLUTE CARRIER FAMILY 5"/>
    <property type="match status" value="1"/>
</dbReference>
<reference evidence="7" key="1">
    <citation type="submission" date="2018-05" db="EMBL/GenBank/DDBJ databases">
        <authorList>
            <person name="Lanie J.A."/>
            <person name="Ng W.-L."/>
            <person name="Kazmierczak K.M."/>
            <person name="Andrzejewski T.M."/>
            <person name="Davidsen T.M."/>
            <person name="Wayne K.J."/>
            <person name="Tettelin H."/>
            <person name="Glass J.I."/>
            <person name="Rusch D."/>
            <person name="Podicherti R."/>
            <person name="Tsui H.-C.T."/>
            <person name="Winkler M.E."/>
        </authorList>
    </citation>
    <scope>NUCLEOTIDE SEQUENCE</scope>
</reference>
<keyword evidence="5 6" id="KW-0472">Membrane</keyword>
<gene>
    <name evidence="7" type="ORF">METZ01_LOCUS354655</name>
</gene>
<evidence type="ECO:0000256" key="4">
    <source>
        <dbReference type="ARBA" id="ARBA00022989"/>
    </source>
</evidence>
<feature type="non-terminal residue" evidence="7">
    <location>
        <position position="273"/>
    </location>
</feature>
<dbReference type="Pfam" id="PF00474">
    <property type="entry name" value="SSF"/>
    <property type="match status" value="1"/>
</dbReference>
<keyword evidence="4 6" id="KW-1133">Transmembrane helix</keyword>
<name>A0A382RYS7_9ZZZZ</name>
<protein>
    <recommendedName>
        <fullName evidence="8">Sodium:solute symporter family protein</fullName>
    </recommendedName>
</protein>
<accession>A0A382RYS7</accession>
<evidence type="ECO:0000313" key="7">
    <source>
        <dbReference type="EMBL" id="SVD01801.1"/>
    </source>
</evidence>
<sequence length="273" mass="29746">MDIVGLSNLDYTLMALYMLFLLGMGLYYRGFASESMENYFLGGRKMKGWMNGTSYAVTCMNADVAPAYCGMTVITGTFICWWYLSRFGLALMIGGLLFAVCWRRLKIFTSPEFYELRFGGHPAAAMRAWVSMRSAFIAVVAWTGAGLLGLTKVSEALLGWSRFETFIVVIPIILIYVVLSGYMGVVLSDLIQTAIMIVSSLVLMGLVWADFGGPTGLYQALVEQFGTGVVSWHPPVSHEMLGMVGIIAWTVGTAVGYGGDVAPMSGAMEGQRV</sequence>
<evidence type="ECO:0000256" key="2">
    <source>
        <dbReference type="ARBA" id="ARBA00006434"/>
    </source>
</evidence>
<evidence type="ECO:0008006" key="8">
    <source>
        <dbReference type="Google" id="ProtNLM"/>
    </source>
</evidence>
<evidence type="ECO:0000256" key="3">
    <source>
        <dbReference type="ARBA" id="ARBA00022692"/>
    </source>
</evidence>
<evidence type="ECO:0000256" key="5">
    <source>
        <dbReference type="ARBA" id="ARBA00023136"/>
    </source>
</evidence>
<dbReference type="Gene3D" id="1.20.1730.10">
    <property type="entry name" value="Sodium/glucose cotransporter"/>
    <property type="match status" value="1"/>
</dbReference>
<feature type="transmembrane region" description="Helical" evidence="6">
    <location>
        <begin position="165"/>
        <end position="183"/>
    </location>
</feature>
<feature type="transmembrane region" description="Helical" evidence="6">
    <location>
        <begin position="12"/>
        <end position="31"/>
    </location>
</feature>
<evidence type="ECO:0000256" key="6">
    <source>
        <dbReference type="SAM" id="Phobius"/>
    </source>
</evidence>
<dbReference type="GO" id="GO:0005886">
    <property type="term" value="C:plasma membrane"/>
    <property type="evidence" value="ECO:0007669"/>
    <property type="project" value="TreeGrafter"/>
</dbReference>
<dbReference type="PANTHER" id="PTHR11819:SF77">
    <property type="entry name" value="SODIUM_GLUCOSE COTRANSPORT PROTEIN"/>
    <property type="match status" value="1"/>
</dbReference>
<dbReference type="GO" id="GO:0005412">
    <property type="term" value="F:D-glucose:sodium symporter activity"/>
    <property type="evidence" value="ECO:0007669"/>
    <property type="project" value="TreeGrafter"/>
</dbReference>
<dbReference type="EMBL" id="UINC01124566">
    <property type="protein sequence ID" value="SVD01801.1"/>
    <property type="molecule type" value="Genomic_DNA"/>
</dbReference>
<comment type="similarity">
    <text evidence="2">Belongs to the sodium:solute symporter (SSF) (TC 2.A.21) family.</text>
</comment>
<dbReference type="InterPro" id="IPR001734">
    <property type="entry name" value="Na/solute_symporter"/>
</dbReference>
<proteinExistence type="inferred from homology"/>
<dbReference type="InterPro" id="IPR038377">
    <property type="entry name" value="Na/Glc_symporter_sf"/>
</dbReference>
<feature type="transmembrane region" description="Helical" evidence="6">
    <location>
        <begin position="135"/>
        <end position="153"/>
    </location>
</feature>
<feature type="transmembrane region" description="Helical" evidence="6">
    <location>
        <begin position="52"/>
        <end position="75"/>
    </location>
</feature>
<dbReference type="AlphaFoldDB" id="A0A382RYS7"/>
<feature type="transmembrane region" description="Helical" evidence="6">
    <location>
        <begin position="81"/>
        <end position="102"/>
    </location>
</feature>